<feature type="domain" description="Rieske" evidence="6">
    <location>
        <begin position="12"/>
        <end position="116"/>
    </location>
</feature>
<dbReference type="CDD" id="cd03469">
    <property type="entry name" value="Rieske_RO_Alpha_N"/>
    <property type="match status" value="1"/>
</dbReference>
<dbReference type="EMBL" id="BAAAGA010000002">
    <property type="protein sequence ID" value="GAA0619757.1"/>
    <property type="molecule type" value="Genomic_DNA"/>
</dbReference>
<dbReference type="Pfam" id="PF00355">
    <property type="entry name" value="Rieske"/>
    <property type="match status" value="1"/>
</dbReference>
<evidence type="ECO:0000313" key="8">
    <source>
        <dbReference type="Proteomes" id="UP001501352"/>
    </source>
</evidence>
<keyword evidence="8" id="KW-1185">Reference proteome</keyword>
<dbReference type="SUPFAM" id="SSF55961">
    <property type="entry name" value="Bet v1-like"/>
    <property type="match status" value="1"/>
</dbReference>
<dbReference type="RefSeq" id="WP_343792119.1">
    <property type="nucleotide sequence ID" value="NZ_BAAAGA010000002.1"/>
</dbReference>
<name>A0ABP3S2E5_9CAUL</name>
<dbReference type="PANTHER" id="PTHR21266:SF60">
    <property type="entry name" value="3-KETOSTEROID-9-ALPHA-MONOOXYGENASE, OXYGENASE COMPONENT"/>
    <property type="match status" value="1"/>
</dbReference>
<keyword evidence="4" id="KW-0408">Iron</keyword>
<gene>
    <name evidence="7" type="ORF">GCM10009422_14180</name>
</gene>
<evidence type="ECO:0000259" key="6">
    <source>
        <dbReference type="PROSITE" id="PS51296"/>
    </source>
</evidence>
<dbReference type="InterPro" id="IPR017941">
    <property type="entry name" value="Rieske_2Fe-2S"/>
</dbReference>
<dbReference type="SUPFAM" id="SSF50022">
    <property type="entry name" value="ISP domain"/>
    <property type="match status" value="1"/>
</dbReference>
<dbReference type="InterPro" id="IPR044043">
    <property type="entry name" value="VanA_C_cat"/>
</dbReference>
<dbReference type="Proteomes" id="UP001501352">
    <property type="component" value="Unassembled WGS sequence"/>
</dbReference>
<protein>
    <submittedName>
        <fullName evidence="7">Rieske 2Fe-2S domain-containing protein</fullName>
    </submittedName>
</protein>
<keyword evidence="1" id="KW-0001">2Fe-2S</keyword>
<proteinExistence type="predicted"/>
<evidence type="ECO:0000256" key="1">
    <source>
        <dbReference type="ARBA" id="ARBA00022714"/>
    </source>
</evidence>
<dbReference type="PROSITE" id="PS51296">
    <property type="entry name" value="RIESKE"/>
    <property type="match status" value="1"/>
</dbReference>
<evidence type="ECO:0000256" key="5">
    <source>
        <dbReference type="ARBA" id="ARBA00023014"/>
    </source>
</evidence>
<comment type="caution">
    <text evidence="7">The sequence shown here is derived from an EMBL/GenBank/DDBJ whole genome shotgun (WGS) entry which is preliminary data.</text>
</comment>
<accession>A0ABP3S2E5</accession>
<dbReference type="InterPro" id="IPR050584">
    <property type="entry name" value="Cholesterol_7-desaturase"/>
</dbReference>
<evidence type="ECO:0000313" key="7">
    <source>
        <dbReference type="EMBL" id="GAA0619757.1"/>
    </source>
</evidence>
<organism evidence="7 8">
    <name type="scientific">Brevundimonas kwangchunensis</name>
    <dbReference type="NCBI Taxonomy" id="322163"/>
    <lineage>
        <taxon>Bacteria</taxon>
        <taxon>Pseudomonadati</taxon>
        <taxon>Pseudomonadota</taxon>
        <taxon>Alphaproteobacteria</taxon>
        <taxon>Caulobacterales</taxon>
        <taxon>Caulobacteraceae</taxon>
        <taxon>Brevundimonas</taxon>
    </lineage>
</organism>
<dbReference type="InterPro" id="IPR036922">
    <property type="entry name" value="Rieske_2Fe-2S_sf"/>
</dbReference>
<dbReference type="Gene3D" id="2.102.10.10">
    <property type="entry name" value="Rieske [2Fe-2S] iron-sulphur domain"/>
    <property type="match status" value="1"/>
</dbReference>
<evidence type="ECO:0000256" key="2">
    <source>
        <dbReference type="ARBA" id="ARBA00022723"/>
    </source>
</evidence>
<evidence type="ECO:0000256" key="4">
    <source>
        <dbReference type="ARBA" id="ARBA00023004"/>
    </source>
</evidence>
<dbReference type="PANTHER" id="PTHR21266">
    <property type="entry name" value="IRON-SULFUR DOMAIN CONTAINING PROTEIN"/>
    <property type="match status" value="1"/>
</dbReference>
<dbReference type="Pfam" id="PF19112">
    <property type="entry name" value="VanA_C"/>
    <property type="match status" value="1"/>
</dbReference>
<keyword evidence="5" id="KW-0411">Iron-sulfur</keyword>
<keyword evidence="3" id="KW-0560">Oxidoreductase</keyword>
<dbReference type="Gene3D" id="3.90.380.10">
    <property type="entry name" value="Naphthalene 1,2-dioxygenase Alpha Subunit, Chain A, domain 1"/>
    <property type="match status" value="1"/>
</dbReference>
<sequence length="337" mass="37865">MTPLPESIARSWQMAALSRELKSQPLARTVADTSLVLFRDEAGGAVALIDRCPHRNYPLSEGRLVDGTVQCPYHGWRFGADGACVDVPGCTLDGDERQRLAARPVEAREIHGAVLVRLQPGGPELPDLGPWGAADHDHFWWSQGVWRGRALDALENVLDPFHTNFIHDGIIRRSNRRIPVRLSVETGEDWIESIIEQPRPDMGWMSRMLEPPRDRSRTRLYSPTLVQARWEGPRGLTLCVTVFFTPVTPTTLAPFACFTTPKGRGPGWLKERAIRFFLEKVVAQDRHALARQLDNIERFGAPRFLQGPGDLLGARVAQLYQGQKIEPAREGPFDFEL</sequence>
<keyword evidence="2" id="KW-0479">Metal-binding</keyword>
<evidence type="ECO:0000256" key="3">
    <source>
        <dbReference type="ARBA" id="ARBA00023002"/>
    </source>
</evidence>
<reference evidence="8" key="1">
    <citation type="journal article" date="2019" name="Int. J. Syst. Evol. Microbiol.">
        <title>The Global Catalogue of Microorganisms (GCM) 10K type strain sequencing project: providing services to taxonomists for standard genome sequencing and annotation.</title>
        <authorList>
            <consortium name="The Broad Institute Genomics Platform"/>
            <consortium name="The Broad Institute Genome Sequencing Center for Infectious Disease"/>
            <person name="Wu L."/>
            <person name="Ma J."/>
        </authorList>
    </citation>
    <scope>NUCLEOTIDE SEQUENCE [LARGE SCALE GENOMIC DNA]</scope>
    <source>
        <strain evidence="8">JCM 12928</strain>
    </source>
</reference>